<dbReference type="Gene3D" id="3.40.50.720">
    <property type="entry name" value="NAD(P)-binding Rossmann-like Domain"/>
    <property type="match status" value="1"/>
</dbReference>
<dbReference type="RefSeq" id="XP_031889530.2">
    <property type="nucleotide sequence ID" value="XM_032030592.2"/>
</dbReference>
<evidence type="ECO:0000313" key="1">
    <source>
        <dbReference type="EMBL" id="KAF4479588.1"/>
    </source>
</evidence>
<protein>
    <submittedName>
        <fullName evidence="1">Uncharacterized protein</fullName>
    </submittedName>
</protein>
<accession>A0A7J6ISA8</accession>
<gene>
    <name evidence="1" type="ORF">CGGC5_v011822</name>
</gene>
<dbReference type="Proteomes" id="UP000011096">
    <property type="component" value="Unassembled WGS sequence"/>
</dbReference>
<dbReference type="GeneID" id="43614657"/>
<dbReference type="OrthoDB" id="10257049at2759"/>
<keyword evidence="2" id="KW-1185">Reference proteome</keyword>
<reference evidence="1 2" key="1">
    <citation type="submission" date="2012-08" db="EMBL/GenBank/DDBJ databases">
        <authorList>
            <person name="Gan P.H.P."/>
            <person name="Ikeda K."/>
            <person name="Irieda H."/>
            <person name="Narusaka M."/>
            <person name="O'Connell R.J."/>
            <person name="Narusaka Y."/>
            <person name="Takano Y."/>
            <person name="Kubo Y."/>
            <person name="Shirasu K."/>
        </authorList>
    </citation>
    <scope>NUCLEOTIDE SEQUENCE [LARGE SCALE GENOMIC DNA]</scope>
    <source>
        <strain evidence="1 2">Nara gc5</strain>
    </source>
</reference>
<evidence type="ECO:0000313" key="2">
    <source>
        <dbReference type="Proteomes" id="UP000011096"/>
    </source>
</evidence>
<comment type="caution">
    <text evidence="1">The sequence shown here is derived from an EMBL/GenBank/DDBJ whole genome shotgun (WGS) entry which is preliminary data.</text>
</comment>
<dbReference type="EMBL" id="ANPB02000007">
    <property type="protein sequence ID" value="KAF4479588.1"/>
    <property type="molecule type" value="Genomic_DNA"/>
</dbReference>
<reference evidence="1 2" key="2">
    <citation type="submission" date="2020-04" db="EMBL/GenBank/DDBJ databases">
        <title>Genome sequencing and assembly of multiple isolates from the Colletotrichum gloeosporioides species complex.</title>
        <authorList>
            <person name="Gan P."/>
            <person name="Shirasu K."/>
        </authorList>
    </citation>
    <scope>NUCLEOTIDE SEQUENCE [LARGE SCALE GENOMIC DNA]</scope>
    <source>
        <strain evidence="1 2">Nara gc5</strain>
    </source>
</reference>
<dbReference type="Gene3D" id="3.90.180.10">
    <property type="entry name" value="Medium-chain alcohol dehydrogenases, catalytic domain"/>
    <property type="match status" value="1"/>
</dbReference>
<dbReference type="InParanoid" id="A0A7J6ISA8"/>
<dbReference type="AlphaFoldDB" id="A0A7J6ISA8"/>
<name>A0A7J6ISA8_COLFN</name>
<sequence length="92" mass="10491">MERVAMNRILLKQVSLIGYRYGESSRRYPQEQKATWDGLQPLMESGSIQPVVYDTHYDGLHSVPRALRDMVDRKIWGKAIVTMASGSPLARL</sequence>
<proteinExistence type="predicted"/>
<organism evidence="1 2">
    <name type="scientific">Colletotrichum fructicola (strain Nara gc5)</name>
    <name type="common">Anthracnose fungus</name>
    <name type="synonym">Colletotrichum gloeosporioides (strain Nara gc5)</name>
    <dbReference type="NCBI Taxonomy" id="1213859"/>
    <lineage>
        <taxon>Eukaryota</taxon>
        <taxon>Fungi</taxon>
        <taxon>Dikarya</taxon>
        <taxon>Ascomycota</taxon>
        <taxon>Pezizomycotina</taxon>
        <taxon>Sordariomycetes</taxon>
        <taxon>Hypocreomycetidae</taxon>
        <taxon>Glomerellales</taxon>
        <taxon>Glomerellaceae</taxon>
        <taxon>Colletotrichum</taxon>
        <taxon>Colletotrichum gloeosporioides species complex</taxon>
    </lineage>
</organism>